<evidence type="ECO:0000313" key="12">
    <source>
        <dbReference type="EMBL" id="CAI9261953.1"/>
    </source>
</evidence>
<keyword evidence="8" id="KW-0539">Nucleus</keyword>
<evidence type="ECO:0000256" key="1">
    <source>
        <dbReference type="ARBA" id="ARBA00004286"/>
    </source>
</evidence>
<evidence type="ECO:0000256" key="7">
    <source>
        <dbReference type="ARBA" id="ARBA00023163"/>
    </source>
</evidence>
<dbReference type="GO" id="GO:0005730">
    <property type="term" value="C:nucleolus"/>
    <property type="evidence" value="ECO:0007669"/>
    <property type="project" value="UniProtKB-SubCell"/>
</dbReference>
<evidence type="ECO:0000256" key="6">
    <source>
        <dbReference type="ARBA" id="ARBA00023125"/>
    </source>
</evidence>
<dbReference type="PANTHER" id="PTHR46267:SF3">
    <property type="entry name" value="TELOMERE REPEAT-BINDING FACTOR 4-RELATED"/>
    <property type="match status" value="1"/>
</dbReference>
<dbReference type="PROSITE" id="PS50090">
    <property type="entry name" value="MYB_LIKE"/>
    <property type="match status" value="1"/>
</dbReference>
<protein>
    <recommendedName>
        <fullName evidence="9">MYB transcription factor</fullName>
    </recommendedName>
</protein>
<sequence length="132" mass="14902">MGKPKHRWTLEEENALRAGVDKYGTGKWRKILTDEDFAPCFIARTNVDLKDKWRNLCGNASSRVAFPRCSTYKETEFSAASSGFRLGLKVLGGQLIDLVRAAPHTQLMSSRSLPRSSRSQLRSSWRRLCVLG</sequence>
<keyword evidence="4" id="KW-0805">Transcription regulation</keyword>
<reference evidence="12" key="1">
    <citation type="submission" date="2023-04" db="EMBL/GenBank/DDBJ databases">
        <authorList>
            <person name="Vijverberg K."/>
            <person name="Xiong W."/>
            <person name="Schranz E."/>
        </authorList>
    </citation>
    <scope>NUCLEOTIDE SEQUENCE</scope>
</reference>
<proteinExistence type="predicted"/>
<evidence type="ECO:0000256" key="9">
    <source>
        <dbReference type="ARBA" id="ARBA00032813"/>
    </source>
</evidence>
<dbReference type="Pfam" id="PF00249">
    <property type="entry name" value="Myb_DNA-binding"/>
    <property type="match status" value="1"/>
</dbReference>
<evidence type="ECO:0000256" key="2">
    <source>
        <dbReference type="ARBA" id="ARBA00004604"/>
    </source>
</evidence>
<dbReference type="EMBL" id="OX465086">
    <property type="protein sequence ID" value="CAI9261953.1"/>
    <property type="molecule type" value="Genomic_DNA"/>
</dbReference>
<dbReference type="InterPro" id="IPR009057">
    <property type="entry name" value="Homeodomain-like_sf"/>
</dbReference>
<evidence type="ECO:0000256" key="5">
    <source>
        <dbReference type="ARBA" id="ARBA00023054"/>
    </source>
</evidence>
<dbReference type="SMART" id="SM00717">
    <property type="entry name" value="SANT"/>
    <property type="match status" value="1"/>
</dbReference>
<evidence type="ECO:0000313" key="13">
    <source>
        <dbReference type="Proteomes" id="UP001177003"/>
    </source>
</evidence>
<evidence type="ECO:0000256" key="4">
    <source>
        <dbReference type="ARBA" id="ARBA00023015"/>
    </source>
</evidence>
<organism evidence="12 13">
    <name type="scientific">Lactuca saligna</name>
    <name type="common">Willowleaf lettuce</name>
    <dbReference type="NCBI Taxonomy" id="75948"/>
    <lineage>
        <taxon>Eukaryota</taxon>
        <taxon>Viridiplantae</taxon>
        <taxon>Streptophyta</taxon>
        <taxon>Embryophyta</taxon>
        <taxon>Tracheophyta</taxon>
        <taxon>Spermatophyta</taxon>
        <taxon>Magnoliopsida</taxon>
        <taxon>eudicotyledons</taxon>
        <taxon>Gunneridae</taxon>
        <taxon>Pentapetalae</taxon>
        <taxon>asterids</taxon>
        <taxon>campanulids</taxon>
        <taxon>Asterales</taxon>
        <taxon>Asteraceae</taxon>
        <taxon>Cichorioideae</taxon>
        <taxon>Cichorieae</taxon>
        <taxon>Lactucinae</taxon>
        <taxon>Lactuca</taxon>
    </lineage>
</organism>
<dbReference type="InterPro" id="IPR001005">
    <property type="entry name" value="SANT/Myb"/>
</dbReference>
<dbReference type="InterPro" id="IPR017930">
    <property type="entry name" value="Myb_dom"/>
</dbReference>
<dbReference type="AlphaFoldDB" id="A0AA35V4L5"/>
<accession>A0AA35V4L5</accession>
<evidence type="ECO:0000259" key="10">
    <source>
        <dbReference type="PROSITE" id="PS50090"/>
    </source>
</evidence>
<dbReference type="InterPro" id="IPR044597">
    <property type="entry name" value="SMH1-6"/>
</dbReference>
<evidence type="ECO:0000259" key="11">
    <source>
        <dbReference type="PROSITE" id="PS51294"/>
    </source>
</evidence>
<evidence type="ECO:0000256" key="3">
    <source>
        <dbReference type="ARBA" id="ARBA00022454"/>
    </source>
</evidence>
<gene>
    <name evidence="12" type="ORF">LSALG_LOCUS2714</name>
</gene>
<keyword evidence="3" id="KW-0158">Chromosome</keyword>
<evidence type="ECO:0000256" key="8">
    <source>
        <dbReference type="ARBA" id="ARBA00023242"/>
    </source>
</evidence>
<dbReference type="Proteomes" id="UP001177003">
    <property type="component" value="Chromosome 0"/>
</dbReference>
<dbReference type="PROSITE" id="PS51294">
    <property type="entry name" value="HTH_MYB"/>
    <property type="match status" value="1"/>
</dbReference>
<name>A0AA35V4L5_LACSI</name>
<keyword evidence="6" id="KW-0238">DNA-binding</keyword>
<dbReference type="GO" id="GO:0003691">
    <property type="term" value="F:double-stranded telomeric DNA binding"/>
    <property type="evidence" value="ECO:0007669"/>
    <property type="project" value="InterPro"/>
</dbReference>
<feature type="domain" description="Myb-like" evidence="10">
    <location>
        <begin position="1"/>
        <end position="57"/>
    </location>
</feature>
<keyword evidence="13" id="KW-1185">Reference proteome</keyword>
<dbReference type="FunFam" id="1.10.10.60:FF:000168">
    <property type="entry name" value="Telomere repeat-binding factor 1"/>
    <property type="match status" value="1"/>
</dbReference>
<dbReference type="CDD" id="cd11660">
    <property type="entry name" value="SANT_TRF"/>
    <property type="match status" value="1"/>
</dbReference>
<feature type="domain" description="HTH myb-type" evidence="11">
    <location>
        <begin position="1"/>
        <end position="61"/>
    </location>
</feature>
<dbReference type="PANTHER" id="PTHR46267">
    <property type="entry name" value="SINGLE MYB HISTONE 4"/>
    <property type="match status" value="1"/>
</dbReference>
<keyword evidence="7" id="KW-0804">Transcription</keyword>
<dbReference type="GO" id="GO:0005694">
    <property type="term" value="C:chromosome"/>
    <property type="evidence" value="ECO:0007669"/>
    <property type="project" value="UniProtKB-SubCell"/>
</dbReference>
<dbReference type="SUPFAM" id="SSF46689">
    <property type="entry name" value="Homeodomain-like"/>
    <property type="match status" value="1"/>
</dbReference>
<keyword evidence="5" id="KW-0175">Coiled coil</keyword>
<dbReference type="Gene3D" id="1.10.246.220">
    <property type="match status" value="1"/>
</dbReference>
<comment type="subcellular location">
    <subcellularLocation>
        <location evidence="1">Chromosome</location>
    </subcellularLocation>
    <subcellularLocation>
        <location evidence="2">Nucleus</location>
        <location evidence="2">Nucleolus</location>
    </subcellularLocation>
</comment>